<proteinExistence type="predicted"/>
<feature type="transmembrane region" description="Helical" evidence="1">
    <location>
        <begin position="47"/>
        <end position="68"/>
    </location>
</feature>
<organism evidence="2">
    <name type="scientific">Lichtheimia ramosa</name>
    <dbReference type="NCBI Taxonomy" id="688394"/>
    <lineage>
        <taxon>Eukaryota</taxon>
        <taxon>Fungi</taxon>
        <taxon>Fungi incertae sedis</taxon>
        <taxon>Mucoromycota</taxon>
        <taxon>Mucoromycotina</taxon>
        <taxon>Mucoromycetes</taxon>
        <taxon>Mucorales</taxon>
        <taxon>Lichtheimiaceae</taxon>
        <taxon>Lichtheimia</taxon>
    </lineage>
</organism>
<keyword evidence="1" id="KW-1133">Transmembrane helix</keyword>
<feature type="transmembrane region" description="Helical" evidence="1">
    <location>
        <begin position="191"/>
        <end position="210"/>
    </location>
</feature>
<evidence type="ECO:0000256" key="1">
    <source>
        <dbReference type="SAM" id="Phobius"/>
    </source>
</evidence>
<feature type="transmembrane region" description="Helical" evidence="1">
    <location>
        <begin position="122"/>
        <end position="140"/>
    </location>
</feature>
<name>A0A077W6U9_9FUNG</name>
<keyword evidence="1" id="KW-0472">Membrane</keyword>
<reference evidence="2" key="1">
    <citation type="journal article" date="2014" name="Genome Announc.">
        <title>De novo whole-genome sequence and genome annotation of Lichtheimia ramosa.</title>
        <authorList>
            <person name="Linde J."/>
            <person name="Schwartze V."/>
            <person name="Binder U."/>
            <person name="Lass-Florl C."/>
            <person name="Voigt K."/>
            <person name="Horn F."/>
        </authorList>
    </citation>
    <scope>NUCLEOTIDE SEQUENCE</scope>
    <source>
        <strain evidence="2">JMRC FSU:6197</strain>
    </source>
</reference>
<evidence type="ECO:0000313" key="2">
    <source>
        <dbReference type="EMBL" id="CDS02841.1"/>
    </source>
</evidence>
<feature type="transmembrane region" description="Helical" evidence="1">
    <location>
        <begin position="80"/>
        <end position="102"/>
    </location>
</feature>
<dbReference type="AlphaFoldDB" id="A0A077W6U9"/>
<feature type="transmembrane region" description="Helical" evidence="1">
    <location>
        <begin position="167"/>
        <end position="185"/>
    </location>
</feature>
<protein>
    <recommendedName>
        <fullName evidence="3">G-protein coupled receptors family 1 profile domain-containing protein</fullName>
    </recommendedName>
</protein>
<evidence type="ECO:0008006" key="3">
    <source>
        <dbReference type="Google" id="ProtNLM"/>
    </source>
</evidence>
<feature type="transmembrane region" description="Helical" evidence="1">
    <location>
        <begin position="9"/>
        <end position="27"/>
    </location>
</feature>
<keyword evidence="1" id="KW-0812">Transmembrane</keyword>
<dbReference type="EMBL" id="LK023313">
    <property type="protein sequence ID" value="CDS02841.1"/>
    <property type="molecule type" value="Genomic_DNA"/>
</dbReference>
<gene>
    <name evidence="2" type="ORF">LRAMOSA00244</name>
</gene>
<dbReference type="OrthoDB" id="5597503at2759"/>
<accession>A0A077W6U9</accession>
<sequence length="307" mass="34484">MEQKNLPIRLLKCFMAGTMLVKTSLFAAMTSKQATSNCTDLARSADILYHLSMTAGMTVLLLRIRAVLPFGWNAYIKSMHVVLVGMRIIIGAVDVVLLQRAVLPDGSCQFQESKAWGPVYTVYDTLVDLYVTIAIGITLYRHVKRVRNSIDDEQTSLPYHAIIMQNVIRTTVLFLSNLATVILMLKSANQAVLIIYWPVTNILFILLIGYDSDLVQVVRSMRKRLLFDRSRQQRPSFSTQSHEIQLDSFHRCQSCGAITHSTDEHRHDSPFIHENASCAPMPTILTTTVTTDSQGSESKKSDFPNST</sequence>